<feature type="transmembrane region" description="Helical" evidence="1">
    <location>
        <begin position="164"/>
        <end position="181"/>
    </location>
</feature>
<keyword evidence="1" id="KW-1133">Transmembrane helix</keyword>
<evidence type="ECO:0008006" key="4">
    <source>
        <dbReference type="Google" id="ProtNLM"/>
    </source>
</evidence>
<dbReference type="AlphaFoldDB" id="A0A367KRP9"/>
<sequence>MTLVKRNLLTGDSLYTLFHQVMFLLTGLATTLGTQWIFYHGAATGDSYLTQLAQYVGMVLVGLLIPTLKKNKEKNYKRIPQEENDTIQMSFVNTEEDKESGFQEGPIEHTSVMKLAVLDVFANFCVTLGFSIIGSGMYQVIYSSVVIWCAILTFLLMNRKLATIQWVAIFGTSAGLAFSSLDSMNKKEGGGTLMFGTVMTMVGTFFYYYIMSKHNPPPLPARVCFYSGIYNVIISIVWIGVYTLPRWDSMVNILPETTFVSVTQMYLLVIISNALHAWNYYELIERTGSVATGILQGLRAVCIYLISNALYCKSDAAQCKLII</sequence>
<keyword evidence="1" id="KW-0472">Membrane</keyword>
<comment type="caution">
    <text evidence="2">The sequence shown here is derived from an EMBL/GenBank/DDBJ whole genome shotgun (WGS) entry which is preliminary data.</text>
</comment>
<dbReference type="PANTHER" id="PTHR13146">
    <property type="match status" value="1"/>
</dbReference>
<dbReference type="OrthoDB" id="29773at2759"/>
<keyword evidence="1" id="KW-0812">Transmembrane</keyword>
<feature type="transmembrane region" description="Helical" evidence="1">
    <location>
        <begin position="48"/>
        <end position="68"/>
    </location>
</feature>
<dbReference type="GO" id="GO:0016020">
    <property type="term" value="C:membrane"/>
    <property type="evidence" value="ECO:0007669"/>
    <property type="project" value="TreeGrafter"/>
</dbReference>
<accession>A0A367KRP9</accession>
<gene>
    <name evidence="2" type="ORF">CU098_013151</name>
</gene>
<feature type="transmembrane region" description="Helical" evidence="1">
    <location>
        <begin position="21"/>
        <end position="42"/>
    </location>
</feature>
<dbReference type="EMBL" id="PJQM01000550">
    <property type="protein sequence ID" value="RCI04878.1"/>
    <property type="molecule type" value="Genomic_DNA"/>
</dbReference>
<name>A0A367KRP9_RHIST</name>
<dbReference type="PANTHER" id="PTHR13146:SF1">
    <property type="entry name" value="SUGAR PHOSPHATE TRANSPORTER DOMAIN-CONTAINING PROTEIN"/>
    <property type="match status" value="1"/>
</dbReference>
<evidence type="ECO:0000313" key="3">
    <source>
        <dbReference type="Proteomes" id="UP000253551"/>
    </source>
</evidence>
<dbReference type="Proteomes" id="UP000253551">
    <property type="component" value="Unassembled WGS sequence"/>
</dbReference>
<feature type="transmembrane region" description="Helical" evidence="1">
    <location>
        <begin position="264"/>
        <end position="281"/>
    </location>
</feature>
<reference evidence="2 3" key="1">
    <citation type="journal article" date="2018" name="G3 (Bethesda)">
        <title>Phylogenetic and Phylogenomic Definition of Rhizopus Species.</title>
        <authorList>
            <person name="Gryganskyi A.P."/>
            <person name="Golan J."/>
            <person name="Dolatabadi S."/>
            <person name="Mondo S."/>
            <person name="Robb S."/>
            <person name="Idnurm A."/>
            <person name="Muszewska A."/>
            <person name="Steczkiewicz K."/>
            <person name="Masonjones S."/>
            <person name="Liao H.L."/>
            <person name="Gajdeczka M.T."/>
            <person name="Anike F."/>
            <person name="Vuek A."/>
            <person name="Anishchenko I.M."/>
            <person name="Voigt K."/>
            <person name="de Hoog G.S."/>
            <person name="Smith M.E."/>
            <person name="Heitman J."/>
            <person name="Vilgalys R."/>
            <person name="Stajich J.E."/>
        </authorList>
    </citation>
    <scope>NUCLEOTIDE SEQUENCE [LARGE SCALE GENOMIC DNA]</scope>
    <source>
        <strain evidence="2 3">LSU 92-RS-03</strain>
    </source>
</reference>
<feature type="transmembrane region" description="Helical" evidence="1">
    <location>
        <begin position="115"/>
        <end position="134"/>
    </location>
</feature>
<keyword evidence="3" id="KW-1185">Reference proteome</keyword>
<feature type="transmembrane region" description="Helical" evidence="1">
    <location>
        <begin position="193"/>
        <end position="211"/>
    </location>
</feature>
<evidence type="ECO:0000256" key="1">
    <source>
        <dbReference type="SAM" id="Phobius"/>
    </source>
</evidence>
<proteinExistence type="predicted"/>
<evidence type="ECO:0000313" key="2">
    <source>
        <dbReference type="EMBL" id="RCI04878.1"/>
    </source>
</evidence>
<dbReference type="STRING" id="4846.A0A367KRP9"/>
<protein>
    <recommendedName>
        <fullName evidence="4">EamA domain-containing protein</fullName>
    </recommendedName>
</protein>
<organism evidence="2 3">
    <name type="scientific">Rhizopus stolonifer</name>
    <name type="common">Rhizopus nigricans</name>
    <dbReference type="NCBI Taxonomy" id="4846"/>
    <lineage>
        <taxon>Eukaryota</taxon>
        <taxon>Fungi</taxon>
        <taxon>Fungi incertae sedis</taxon>
        <taxon>Mucoromycota</taxon>
        <taxon>Mucoromycotina</taxon>
        <taxon>Mucoromycetes</taxon>
        <taxon>Mucorales</taxon>
        <taxon>Mucorineae</taxon>
        <taxon>Rhizopodaceae</taxon>
        <taxon>Rhizopus</taxon>
    </lineage>
</organism>
<feature type="transmembrane region" description="Helical" evidence="1">
    <location>
        <begin position="223"/>
        <end position="244"/>
    </location>
</feature>